<name>A0A8S5LM75_9CAUD</name>
<organism evidence="1">
    <name type="scientific">Podoviridae sp. ctiuS14</name>
    <dbReference type="NCBI Taxonomy" id="2827620"/>
    <lineage>
        <taxon>Viruses</taxon>
        <taxon>Duplodnaviria</taxon>
        <taxon>Heunggongvirae</taxon>
        <taxon>Uroviricota</taxon>
        <taxon>Caudoviricetes</taxon>
    </lineage>
</organism>
<dbReference type="EMBL" id="BK015876">
    <property type="protein sequence ID" value="DAD71073.1"/>
    <property type="molecule type" value="Genomic_DNA"/>
</dbReference>
<dbReference type="Pfam" id="PF24027">
    <property type="entry name" value="DUF7338"/>
    <property type="match status" value="1"/>
</dbReference>
<evidence type="ECO:0000313" key="1">
    <source>
        <dbReference type="EMBL" id="DAD71073.1"/>
    </source>
</evidence>
<proteinExistence type="predicted"/>
<dbReference type="InterPro" id="IPR055762">
    <property type="entry name" value="DUF7338"/>
</dbReference>
<reference evidence="1" key="1">
    <citation type="journal article" date="2021" name="Proc. Natl. Acad. Sci. U.S.A.">
        <title>A Catalog of Tens of Thousands of Viruses from Human Metagenomes Reveals Hidden Associations with Chronic Diseases.</title>
        <authorList>
            <person name="Tisza M.J."/>
            <person name="Buck C.B."/>
        </authorList>
    </citation>
    <scope>NUCLEOTIDE SEQUENCE</scope>
    <source>
        <strain evidence="1">CtiuS14</strain>
    </source>
</reference>
<keyword evidence="1" id="KW-0261">Viral envelope protein</keyword>
<keyword evidence="1" id="KW-0946">Virion</keyword>
<protein>
    <submittedName>
        <fullName evidence="1">Envelope protein</fullName>
    </submittedName>
</protein>
<accession>A0A8S5LM75</accession>
<dbReference type="GO" id="GO:0019031">
    <property type="term" value="C:viral envelope"/>
    <property type="evidence" value="ECO:0007669"/>
    <property type="project" value="UniProtKB-KW"/>
</dbReference>
<sequence>MKLTLKQKLQVIKNVLVEVPVEVLQFIVVPFALIGCKKDSENLPKWAYWFDDPDYGINGDDGWRNEHFPNGKNRTYWARLNWLYRNRIGNFSAKYLGVKVEDIDANSVKTIRDVFATYNKGQKNTECLVTCKMKDGKERFGYYKEIRYGKSKWYCRIYLGWKLMDIVGMREDNKQTYMERDDKKILQSVWAINPFKRIKQ</sequence>